<dbReference type="Proteomes" id="UP001621964">
    <property type="component" value="Unassembled WGS sequence"/>
</dbReference>
<name>A0ABW8Q3P2_9NEIS</name>
<keyword evidence="2" id="KW-1185">Reference proteome</keyword>
<accession>A0ABW8Q3P2</accession>
<reference evidence="1 2" key="1">
    <citation type="submission" date="2024-11" db="EMBL/GenBank/DDBJ databases">
        <authorList>
            <person name="Mikucki A.G."/>
            <person name="Kahler C.M."/>
        </authorList>
    </citation>
    <scope>NUCLEOTIDE SEQUENCE [LARGE SCALE GENOMIC DNA]</scope>
    <source>
        <strain evidence="1 2">EXNM717</strain>
    </source>
</reference>
<sequence length="62" mass="6870">MKTLIAEALRPFELTARYINADYQPAFAFHAIDSNAGYDEAAAGPVARGAEDYLAHLDTYYQ</sequence>
<organism evidence="1 2">
    <name type="scientific">Neisseria oralis</name>
    <dbReference type="NCBI Taxonomy" id="1107316"/>
    <lineage>
        <taxon>Bacteria</taxon>
        <taxon>Pseudomonadati</taxon>
        <taxon>Pseudomonadota</taxon>
        <taxon>Betaproteobacteria</taxon>
        <taxon>Neisseriales</taxon>
        <taxon>Neisseriaceae</taxon>
        <taxon>Neisseria</taxon>
    </lineage>
</organism>
<evidence type="ECO:0000313" key="2">
    <source>
        <dbReference type="Proteomes" id="UP001621964"/>
    </source>
</evidence>
<dbReference type="RefSeq" id="WP_377079668.1">
    <property type="nucleotide sequence ID" value="NZ_JBJGEB010000005.1"/>
</dbReference>
<comment type="caution">
    <text evidence="1">The sequence shown here is derived from an EMBL/GenBank/DDBJ whole genome shotgun (WGS) entry which is preliminary data.</text>
</comment>
<proteinExistence type="predicted"/>
<dbReference type="EMBL" id="JBJGEB010000005">
    <property type="protein sequence ID" value="MFK7642156.1"/>
    <property type="molecule type" value="Genomic_DNA"/>
</dbReference>
<protein>
    <submittedName>
        <fullName evidence="1">Uncharacterized protein</fullName>
    </submittedName>
</protein>
<evidence type="ECO:0000313" key="1">
    <source>
        <dbReference type="EMBL" id="MFK7642156.1"/>
    </source>
</evidence>
<gene>
    <name evidence="1" type="ORF">ACI43T_06555</name>
</gene>